<evidence type="ECO:0000313" key="2">
    <source>
        <dbReference type="EMBL" id="MBM7839882.1"/>
    </source>
</evidence>
<gene>
    <name evidence="2" type="ORF">JOC54_003162</name>
</gene>
<reference evidence="2" key="1">
    <citation type="submission" date="2021-01" db="EMBL/GenBank/DDBJ databases">
        <title>Genomic Encyclopedia of Type Strains, Phase IV (KMG-IV): sequencing the most valuable type-strain genomes for metagenomic binning, comparative biology and taxonomic classification.</title>
        <authorList>
            <person name="Goeker M."/>
        </authorList>
    </citation>
    <scope>NUCLEOTIDE SEQUENCE</scope>
    <source>
        <strain evidence="2">DSM 21943</strain>
    </source>
</reference>
<name>A0ABS2SWG7_9BACI</name>
<dbReference type="Proteomes" id="UP001179280">
    <property type="component" value="Unassembled WGS sequence"/>
</dbReference>
<keyword evidence="1" id="KW-0812">Transmembrane</keyword>
<organism evidence="2 3">
    <name type="scientific">Shouchella xiaoxiensis</name>
    <dbReference type="NCBI Taxonomy" id="766895"/>
    <lineage>
        <taxon>Bacteria</taxon>
        <taxon>Bacillati</taxon>
        <taxon>Bacillota</taxon>
        <taxon>Bacilli</taxon>
        <taxon>Bacillales</taxon>
        <taxon>Bacillaceae</taxon>
        <taxon>Shouchella</taxon>
    </lineage>
</organism>
<proteinExistence type="predicted"/>
<feature type="transmembrane region" description="Helical" evidence="1">
    <location>
        <begin position="38"/>
        <end position="58"/>
    </location>
</feature>
<feature type="transmembrane region" description="Helical" evidence="1">
    <location>
        <begin position="12"/>
        <end position="32"/>
    </location>
</feature>
<protein>
    <submittedName>
        <fullName evidence="2">Uncharacterized membrane protein (DUF106 family)</fullName>
    </submittedName>
</protein>
<evidence type="ECO:0000256" key="1">
    <source>
        <dbReference type="SAM" id="Phobius"/>
    </source>
</evidence>
<dbReference type="EMBL" id="JAFBCV010000010">
    <property type="protein sequence ID" value="MBM7839882.1"/>
    <property type="molecule type" value="Genomic_DNA"/>
</dbReference>
<evidence type="ECO:0000313" key="3">
    <source>
        <dbReference type="Proteomes" id="UP001179280"/>
    </source>
</evidence>
<keyword evidence="3" id="KW-1185">Reference proteome</keyword>
<comment type="caution">
    <text evidence="2">The sequence shown here is derived from an EMBL/GenBank/DDBJ whole genome shotgun (WGS) entry which is preliminary data.</text>
</comment>
<sequence length="67" mass="7440">MASNTIHPMVSFVLIGSIFFMPIVAILGFLDILPVPTIVSWFALVIFVVNIIVYNTAFKKKSAPEEK</sequence>
<accession>A0ABS2SWG7</accession>
<keyword evidence="1" id="KW-0472">Membrane</keyword>
<dbReference type="RefSeq" id="WP_204467177.1">
    <property type="nucleotide sequence ID" value="NZ_JAFBCV010000010.1"/>
</dbReference>
<keyword evidence="1" id="KW-1133">Transmembrane helix</keyword>